<name>M0A1G6_9EURY</name>
<dbReference type="STRING" id="1227493.C483_08537"/>
<organism evidence="2 3">
    <name type="scientific">Natrialba hulunbeirensis JCM 10989</name>
    <dbReference type="NCBI Taxonomy" id="1227493"/>
    <lineage>
        <taxon>Archaea</taxon>
        <taxon>Methanobacteriati</taxon>
        <taxon>Methanobacteriota</taxon>
        <taxon>Stenosarchaea group</taxon>
        <taxon>Halobacteria</taxon>
        <taxon>Halobacteriales</taxon>
        <taxon>Natrialbaceae</taxon>
        <taxon>Natrialba</taxon>
    </lineage>
</organism>
<comment type="caution">
    <text evidence="2">The sequence shown here is derived from an EMBL/GenBank/DDBJ whole genome shotgun (WGS) entry which is preliminary data.</text>
</comment>
<evidence type="ECO:0000313" key="3">
    <source>
        <dbReference type="Proteomes" id="UP000011519"/>
    </source>
</evidence>
<proteinExistence type="predicted"/>
<dbReference type="AlphaFoldDB" id="M0A1G6"/>
<accession>M0A1G6</accession>
<feature type="region of interest" description="Disordered" evidence="1">
    <location>
        <begin position="40"/>
        <end position="66"/>
    </location>
</feature>
<gene>
    <name evidence="2" type="ORF">C483_08537</name>
</gene>
<reference evidence="2 3" key="1">
    <citation type="journal article" date="2014" name="PLoS Genet.">
        <title>Phylogenetically driven sequencing of extremely halophilic archaea reveals strategies for static and dynamic osmo-response.</title>
        <authorList>
            <person name="Becker E.A."/>
            <person name="Seitzer P.M."/>
            <person name="Tritt A."/>
            <person name="Larsen D."/>
            <person name="Krusor M."/>
            <person name="Yao A.I."/>
            <person name="Wu D."/>
            <person name="Madern D."/>
            <person name="Eisen J.A."/>
            <person name="Darling A.E."/>
            <person name="Facciotti M.T."/>
        </authorList>
    </citation>
    <scope>NUCLEOTIDE SEQUENCE [LARGE SCALE GENOMIC DNA]</scope>
    <source>
        <strain evidence="2 3">JCM 10989</strain>
    </source>
</reference>
<dbReference type="PATRIC" id="fig|1227493.4.peg.1692"/>
<dbReference type="EMBL" id="AOIM01000022">
    <property type="protein sequence ID" value="ELY92166.1"/>
    <property type="molecule type" value="Genomic_DNA"/>
</dbReference>
<evidence type="ECO:0000256" key="1">
    <source>
        <dbReference type="SAM" id="MobiDB-lite"/>
    </source>
</evidence>
<keyword evidence="3" id="KW-1185">Reference proteome</keyword>
<sequence>MTGSDGENETAVSIARAYTVGRNRYRDSWTVDAEGCLHTGSATTTPFVERTTTSTQPGTRRGVRHP</sequence>
<dbReference type="Proteomes" id="UP000011519">
    <property type="component" value="Unassembled WGS sequence"/>
</dbReference>
<evidence type="ECO:0000313" key="2">
    <source>
        <dbReference type="EMBL" id="ELY92166.1"/>
    </source>
</evidence>
<feature type="compositionally biased region" description="Polar residues" evidence="1">
    <location>
        <begin position="40"/>
        <end position="58"/>
    </location>
</feature>
<protein>
    <submittedName>
        <fullName evidence="2">Uncharacterized protein</fullName>
    </submittedName>
</protein>